<name>A0ABY8AG55_9ACTN</name>
<sequence length="223" mass="24951">MTEQNEEGFDSTPSFDACFVDPRSPGDLYLFKGGRVLQVDSGSNKRRMQAPMEISQWRSAYPFQSGIDACFVDPRSPGDLYLFKGSKVSKVDSGGNKQREAPMEISSWRSNYPFQSGIDACFVDPRSPGDLYLFKGDMVSKVDSGGNKMREAPTKIEEWRPAYPFDKDIDACFVDLRSPGDLYMFKGNHVCLVDSGGDKVRKGRQTIASWRSEYLAFRVTVGA</sequence>
<gene>
    <name evidence="1" type="ORF">MOV08_35150</name>
</gene>
<dbReference type="PROSITE" id="PS51642">
    <property type="entry name" value="HEMOPEXIN_2"/>
    <property type="match status" value="2"/>
</dbReference>
<accession>A0ABY8AG55</accession>
<keyword evidence="2" id="KW-1185">Reference proteome</keyword>
<proteinExistence type="predicted"/>
<organism evidence="1 2">
    <name type="scientific">Streptomyces yunnanensis</name>
    <dbReference type="NCBI Taxonomy" id="156453"/>
    <lineage>
        <taxon>Bacteria</taxon>
        <taxon>Bacillati</taxon>
        <taxon>Actinomycetota</taxon>
        <taxon>Actinomycetes</taxon>
        <taxon>Kitasatosporales</taxon>
        <taxon>Streptomycetaceae</taxon>
        <taxon>Streptomyces</taxon>
    </lineage>
</organism>
<dbReference type="InterPro" id="IPR036375">
    <property type="entry name" value="Hemopexin-like_dom_sf"/>
</dbReference>
<dbReference type="Gene3D" id="2.110.10.10">
    <property type="entry name" value="Hemopexin-like domain"/>
    <property type="match status" value="2"/>
</dbReference>
<dbReference type="RefSeq" id="WP_275310285.1">
    <property type="nucleotide sequence ID" value="NZ_CP095749.1"/>
</dbReference>
<dbReference type="Proteomes" id="UP001218629">
    <property type="component" value="Chromosome"/>
</dbReference>
<protein>
    <recommendedName>
        <fullName evidence="3">Hemopexin</fullName>
    </recommendedName>
</protein>
<reference evidence="1 2" key="1">
    <citation type="submission" date="2022-03" db="EMBL/GenBank/DDBJ databases">
        <title>Streptomyces yunnanensis P86,complete genome.</title>
        <authorList>
            <person name="Chen S."/>
            <person name="Zhang Q."/>
        </authorList>
    </citation>
    <scope>NUCLEOTIDE SEQUENCE [LARGE SCALE GENOMIC DNA]</scope>
    <source>
        <strain evidence="1 2">P86</strain>
    </source>
</reference>
<evidence type="ECO:0000313" key="2">
    <source>
        <dbReference type="Proteomes" id="UP001218629"/>
    </source>
</evidence>
<dbReference type="SMART" id="SM00120">
    <property type="entry name" value="HX"/>
    <property type="match status" value="4"/>
</dbReference>
<evidence type="ECO:0000313" key="1">
    <source>
        <dbReference type="EMBL" id="WEB44005.1"/>
    </source>
</evidence>
<evidence type="ECO:0008006" key="3">
    <source>
        <dbReference type="Google" id="ProtNLM"/>
    </source>
</evidence>
<dbReference type="EMBL" id="CP095749">
    <property type="protein sequence ID" value="WEB44005.1"/>
    <property type="molecule type" value="Genomic_DNA"/>
</dbReference>
<dbReference type="SUPFAM" id="SSF50923">
    <property type="entry name" value="Hemopexin-like domain"/>
    <property type="match status" value="1"/>
</dbReference>
<dbReference type="InterPro" id="IPR018487">
    <property type="entry name" value="Hemopexin-like_repeat"/>
</dbReference>